<comment type="caution">
    <text evidence="1">The sequence shown here is derived from an EMBL/GenBank/DDBJ whole genome shotgun (WGS) entry which is preliminary data.</text>
</comment>
<dbReference type="EMBL" id="JBHSFG010000104">
    <property type="protein sequence ID" value="MFC4471980.1"/>
    <property type="molecule type" value="Genomic_DNA"/>
</dbReference>
<sequence length="171" mass="18230">MEVTATNGNATRDAWYHVTVEVLDSRQRVVATETAHTAKIAAKRSESAKVYIARPADGGRLSVRIRNIKREFAAQRPEPSASSSADTLEKAMGIFVDEGLVPPGTPYGTCPDSAPQTWWIGKEANCWTSPVGRSETPTPPVPVMPGTLCVDGWISGSTGRGSCSHHGGIAR</sequence>
<evidence type="ECO:0000313" key="2">
    <source>
        <dbReference type="Proteomes" id="UP001596012"/>
    </source>
</evidence>
<evidence type="ECO:0000313" key="1">
    <source>
        <dbReference type="EMBL" id="MFC4471980.1"/>
    </source>
</evidence>
<proteinExistence type="predicted"/>
<name>A0ABV8Z6Q6_9ACTN</name>
<dbReference type="RefSeq" id="WP_386354978.1">
    <property type="nucleotide sequence ID" value="NZ_JBHSFG010000104.1"/>
</dbReference>
<protein>
    <submittedName>
        <fullName evidence="1">Uncharacterized protein</fullName>
    </submittedName>
</protein>
<dbReference type="Proteomes" id="UP001596012">
    <property type="component" value="Unassembled WGS sequence"/>
</dbReference>
<keyword evidence="2" id="KW-1185">Reference proteome</keyword>
<gene>
    <name evidence="1" type="ORF">ACFPH6_47115</name>
</gene>
<reference evidence="2" key="1">
    <citation type="journal article" date="2019" name="Int. J. Syst. Evol. Microbiol.">
        <title>The Global Catalogue of Microorganisms (GCM) 10K type strain sequencing project: providing services to taxonomists for standard genome sequencing and annotation.</title>
        <authorList>
            <consortium name="The Broad Institute Genomics Platform"/>
            <consortium name="The Broad Institute Genome Sequencing Center for Infectious Disease"/>
            <person name="Wu L."/>
            <person name="Ma J."/>
        </authorList>
    </citation>
    <scope>NUCLEOTIDE SEQUENCE [LARGE SCALE GENOMIC DNA]</scope>
    <source>
        <strain evidence="2">DT43</strain>
    </source>
</reference>
<accession>A0ABV8Z6Q6</accession>
<organism evidence="1 2">
    <name type="scientific">Streptomyces xiangluensis</name>
    <dbReference type="NCBI Taxonomy" id="2665720"/>
    <lineage>
        <taxon>Bacteria</taxon>
        <taxon>Bacillati</taxon>
        <taxon>Actinomycetota</taxon>
        <taxon>Actinomycetes</taxon>
        <taxon>Kitasatosporales</taxon>
        <taxon>Streptomycetaceae</taxon>
        <taxon>Streptomyces</taxon>
    </lineage>
</organism>